<feature type="region of interest" description="Disordered" evidence="1">
    <location>
        <begin position="64"/>
        <end position="104"/>
    </location>
</feature>
<evidence type="ECO:0000256" key="1">
    <source>
        <dbReference type="SAM" id="MobiDB-lite"/>
    </source>
</evidence>
<proteinExistence type="predicted"/>
<protein>
    <recommendedName>
        <fullName evidence="4">Protein pxr1-like</fullName>
    </recommendedName>
</protein>
<feature type="region of interest" description="Disordered" evidence="1">
    <location>
        <begin position="1"/>
        <end position="32"/>
    </location>
</feature>
<feature type="compositionally biased region" description="Polar residues" evidence="1">
    <location>
        <begin position="1"/>
        <end position="11"/>
    </location>
</feature>
<dbReference type="Proteomes" id="UP000233556">
    <property type="component" value="Unassembled WGS sequence"/>
</dbReference>
<name>A0A2I0UNT5_LIMLA</name>
<organism evidence="2 3">
    <name type="scientific">Limosa lapponica baueri</name>
    <dbReference type="NCBI Taxonomy" id="1758121"/>
    <lineage>
        <taxon>Eukaryota</taxon>
        <taxon>Metazoa</taxon>
        <taxon>Chordata</taxon>
        <taxon>Craniata</taxon>
        <taxon>Vertebrata</taxon>
        <taxon>Euteleostomi</taxon>
        <taxon>Archelosauria</taxon>
        <taxon>Archosauria</taxon>
        <taxon>Dinosauria</taxon>
        <taxon>Saurischia</taxon>
        <taxon>Theropoda</taxon>
        <taxon>Coelurosauria</taxon>
        <taxon>Aves</taxon>
        <taxon>Neognathae</taxon>
        <taxon>Neoaves</taxon>
        <taxon>Charadriiformes</taxon>
        <taxon>Scolopacidae</taxon>
        <taxon>Limosa</taxon>
    </lineage>
</organism>
<reference evidence="3" key="2">
    <citation type="submission" date="2017-12" db="EMBL/GenBank/DDBJ databases">
        <title>Genome sequence of the Bar-tailed Godwit (Limosa lapponica baueri).</title>
        <authorList>
            <person name="Lima N.C.B."/>
            <person name="Parody-Merino A.M."/>
            <person name="Battley P.F."/>
            <person name="Fidler A.E."/>
            <person name="Prosdocimi F."/>
        </authorList>
    </citation>
    <scope>NUCLEOTIDE SEQUENCE [LARGE SCALE GENOMIC DNA]</scope>
</reference>
<dbReference type="EMBL" id="KZ505671">
    <property type="protein sequence ID" value="PKU47715.1"/>
    <property type="molecule type" value="Genomic_DNA"/>
</dbReference>
<gene>
    <name evidence="2" type="ORF">llap_1995</name>
</gene>
<reference evidence="3" key="1">
    <citation type="submission" date="2017-11" db="EMBL/GenBank/DDBJ databases">
        <authorList>
            <person name="Lima N.C."/>
            <person name="Parody-Merino A.M."/>
            <person name="Battley P.F."/>
            <person name="Fidler A.E."/>
            <person name="Prosdocimi F."/>
        </authorList>
    </citation>
    <scope>NUCLEOTIDE SEQUENCE [LARGE SCALE GENOMIC DNA]</scope>
</reference>
<evidence type="ECO:0008006" key="4">
    <source>
        <dbReference type="Google" id="ProtNLM"/>
    </source>
</evidence>
<keyword evidence="3" id="KW-1185">Reference proteome</keyword>
<evidence type="ECO:0000313" key="3">
    <source>
        <dbReference type="Proteomes" id="UP000233556"/>
    </source>
</evidence>
<dbReference type="AlphaFoldDB" id="A0A2I0UNT5"/>
<sequence>MKSEQNNSADTKVSEEGGGGGALGTRVEIPLQPTETTTVRQVLPLQPMEDLSGADIHLQLMEDPRPEHVGMPPKKLQPMESPHRSKLLAGPVAGGETPHKVFWQ</sequence>
<accession>A0A2I0UNT5</accession>
<evidence type="ECO:0000313" key="2">
    <source>
        <dbReference type="EMBL" id="PKU47715.1"/>
    </source>
</evidence>